<keyword evidence="13" id="KW-1185">Reference proteome</keyword>
<evidence type="ECO:0000256" key="7">
    <source>
        <dbReference type="PIRSR" id="PIRSR601929-1"/>
    </source>
</evidence>
<feature type="binding site" evidence="8">
    <location>
        <position position="168"/>
    </location>
    <ligand>
        <name>Mn(2+)</name>
        <dbReference type="ChEBI" id="CHEBI:29035"/>
    </ligand>
</feature>
<reference evidence="12" key="1">
    <citation type="submission" date="2020-06" db="EMBL/GenBank/DDBJ databases">
        <title>WGS assembly of Ceratodon purpureus strain R40.</title>
        <authorList>
            <person name="Carey S.B."/>
            <person name="Jenkins J."/>
            <person name="Shu S."/>
            <person name="Lovell J.T."/>
            <person name="Sreedasyam A."/>
            <person name="Maumus F."/>
            <person name="Tiley G.P."/>
            <person name="Fernandez-Pozo N."/>
            <person name="Barry K."/>
            <person name="Chen C."/>
            <person name="Wang M."/>
            <person name="Lipzen A."/>
            <person name="Daum C."/>
            <person name="Saski C.A."/>
            <person name="Payton A.C."/>
            <person name="Mcbreen J.C."/>
            <person name="Conrad R.E."/>
            <person name="Kollar L.M."/>
            <person name="Olsson S."/>
            <person name="Huttunen S."/>
            <person name="Landis J.B."/>
            <person name="Wickett N.J."/>
            <person name="Johnson M.G."/>
            <person name="Rensing S.A."/>
            <person name="Grimwood J."/>
            <person name="Schmutz J."/>
            <person name="Mcdaniel S.F."/>
        </authorList>
    </citation>
    <scope>NUCLEOTIDE SEQUENCE</scope>
    <source>
        <strain evidence="12">R40</strain>
    </source>
</reference>
<accession>A0A8T0IW73</accession>
<gene>
    <name evidence="12" type="ORF">KC19_2G126700</name>
</gene>
<keyword evidence="3 10" id="KW-0052">Apoplast</keyword>
<feature type="binding site" evidence="8">
    <location>
        <position position="124"/>
    </location>
    <ligand>
        <name>Mn(2+)</name>
        <dbReference type="ChEBI" id="CHEBI:29035"/>
    </ligand>
</feature>
<keyword evidence="10" id="KW-0732">Signal</keyword>
<comment type="similarity">
    <text evidence="2 10">Belongs to the germin family.</text>
</comment>
<evidence type="ECO:0000256" key="8">
    <source>
        <dbReference type="PIRSR" id="PIRSR601929-2"/>
    </source>
</evidence>
<keyword evidence="6 7" id="KW-0464">Manganese</keyword>
<evidence type="ECO:0000256" key="10">
    <source>
        <dbReference type="RuleBase" id="RU366015"/>
    </source>
</evidence>
<organism evidence="12 13">
    <name type="scientific">Ceratodon purpureus</name>
    <name type="common">Fire moss</name>
    <name type="synonym">Dicranum purpureum</name>
    <dbReference type="NCBI Taxonomy" id="3225"/>
    <lineage>
        <taxon>Eukaryota</taxon>
        <taxon>Viridiplantae</taxon>
        <taxon>Streptophyta</taxon>
        <taxon>Embryophyta</taxon>
        <taxon>Bryophyta</taxon>
        <taxon>Bryophytina</taxon>
        <taxon>Bryopsida</taxon>
        <taxon>Dicranidae</taxon>
        <taxon>Pseudoditrichales</taxon>
        <taxon>Ditrichaceae</taxon>
        <taxon>Ceratodon</taxon>
    </lineage>
</organism>
<dbReference type="PRINTS" id="PR00325">
    <property type="entry name" value="GERMIN"/>
</dbReference>
<keyword evidence="4 10" id="KW-0964">Secreted</keyword>
<dbReference type="SMART" id="SM00835">
    <property type="entry name" value="Cupin_1"/>
    <property type="match status" value="1"/>
</dbReference>
<feature type="binding site" evidence="7">
    <location>
        <position position="129"/>
    </location>
    <ligand>
        <name>oxalate</name>
        <dbReference type="ChEBI" id="CHEBI:30623"/>
    </ligand>
</feature>
<sequence>MAQSSSTTVLSLLFIALCATASFMSAVHAADPDPLQDYCVADVSANAPLLNGFACKPRSAATDEDFTFTGFRKASKSDSEIAKSPTGAIAVLTTPLNYPGINTQGITHARLDFAVGGVIPLHTHPRGAETIFILKGTVYTGFISDDNKLFAATLKQGDVFVFPKGLSHFQINVGKETAISFNTLTSQSPGFLVTANQIFQTNITSAVIEKSFGIDADLVKKLEASVPYQ</sequence>
<feature type="chain" id="PRO_5035959968" description="Germin-like protein" evidence="10">
    <location>
        <begin position="30"/>
        <end position="229"/>
    </location>
</feature>
<keyword evidence="9" id="KW-1015">Disulfide bond</keyword>
<evidence type="ECO:0000256" key="6">
    <source>
        <dbReference type="ARBA" id="ARBA00023211"/>
    </source>
</evidence>
<dbReference type="InterPro" id="IPR011051">
    <property type="entry name" value="RmlC_Cupin_sf"/>
</dbReference>
<feature type="binding site" evidence="8">
    <location>
        <position position="129"/>
    </location>
    <ligand>
        <name>Mn(2+)</name>
        <dbReference type="ChEBI" id="CHEBI:29035"/>
    </ligand>
</feature>
<keyword evidence="5 7" id="KW-0479">Metal-binding</keyword>
<comment type="subcellular location">
    <subcellularLocation>
        <location evidence="1 10">Secreted</location>
        <location evidence="1 10">Extracellular space</location>
        <location evidence="1 10">Apoplast</location>
    </subcellularLocation>
</comment>
<evidence type="ECO:0000256" key="2">
    <source>
        <dbReference type="ARBA" id="ARBA00007456"/>
    </source>
</evidence>
<proteinExistence type="inferred from homology"/>
<evidence type="ECO:0000313" key="12">
    <source>
        <dbReference type="EMBL" id="KAG0586911.1"/>
    </source>
</evidence>
<evidence type="ECO:0000256" key="1">
    <source>
        <dbReference type="ARBA" id="ARBA00004271"/>
    </source>
</evidence>
<dbReference type="CDD" id="cd02241">
    <property type="entry name" value="cupin_OxOx"/>
    <property type="match status" value="1"/>
</dbReference>
<feature type="domain" description="Cupin type-1" evidence="11">
    <location>
        <begin position="72"/>
        <end position="220"/>
    </location>
</feature>
<feature type="signal peptide" evidence="10">
    <location>
        <begin position="1"/>
        <end position="29"/>
    </location>
</feature>
<evidence type="ECO:0000313" key="13">
    <source>
        <dbReference type="Proteomes" id="UP000822688"/>
    </source>
</evidence>
<name>A0A8T0IW73_CERPU</name>
<feature type="binding site" evidence="7">
    <location>
        <position position="124"/>
    </location>
    <ligand>
        <name>oxalate</name>
        <dbReference type="ChEBI" id="CHEBI:30623"/>
    </ligand>
</feature>
<dbReference type="EMBL" id="CM026422">
    <property type="protein sequence ID" value="KAG0586911.1"/>
    <property type="molecule type" value="Genomic_DNA"/>
</dbReference>
<dbReference type="InterPro" id="IPR001929">
    <property type="entry name" value="Germin"/>
</dbReference>
<dbReference type="Proteomes" id="UP000822688">
    <property type="component" value="Chromosome 2"/>
</dbReference>
<evidence type="ECO:0000256" key="3">
    <source>
        <dbReference type="ARBA" id="ARBA00022523"/>
    </source>
</evidence>
<dbReference type="Pfam" id="PF00190">
    <property type="entry name" value="Cupin_1"/>
    <property type="match status" value="1"/>
</dbReference>
<dbReference type="PANTHER" id="PTHR31238">
    <property type="entry name" value="GERMIN-LIKE PROTEIN SUBFAMILY 3 MEMBER 3"/>
    <property type="match status" value="1"/>
</dbReference>
<evidence type="ECO:0000256" key="9">
    <source>
        <dbReference type="PIRSR" id="PIRSR601929-3"/>
    </source>
</evidence>
<protein>
    <recommendedName>
        <fullName evidence="10">Germin-like protein</fullName>
    </recommendedName>
</protein>
<dbReference type="SUPFAM" id="SSF51182">
    <property type="entry name" value="RmlC-like cupins"/>
    <property type="match status" value="1"/>
</dbReference>
<comment type="caution">
    <text evidence="12">The sequence shown here is derived from an EMBL/GenBank/DDBJ whole genome shotgun (WGS) entry which is preliminary data.</text>
</comment>
<dbReference type="GO" id="GO:0048046">
    <property type="term" value="C:apoplast"/>
    <property type="evidence" value="ECO:0007669"/>
    <property type="project" value="UniProtKB-SubCell"/>
</dbReference>
<evidence type="ECO:0000256" key="5">
    <source>
        <dbReference type="ARBA" id="ARBA00022723"/>
    </source>
</evidence>
<evidence type="ECO:0000259" key="11">
    <source>
        <dbReference type="SMART" id="SM00835"/>
    </source>
</evidence>
<dbReference type="InterPro" id="IPR014710">
    <property type="entry name" value="RmlC-like_jellyroll"/>
</dbReference>
<feature type="disulfide bond" evidence="9">
    <location>
        <begin position="39"/>
        <end position="55"/>
    </location>
</feature>
<dbReference type="InterPro" id="IPR006045">
    <property type="entry name" value="Cupin_1"/>
</dbReference>
<dbReference type="Gene3D" id="2.60.120.10">
    <property type="entry name" value="Jelly Rolls"/>
    <property type="match status" value="1"/>
</dbReference>
<feature type="binding site" evidence="8">
    <location>
        <position position="122"/>
    </location>
    <ligand>
        <name>Mn(2+)</name>
        <dbReference type="ChEBI" id="CHEBI:29035"/>
    </ligand>
</feature>
<evidence type="ECO:0000256" key="4">
    <source>
        <dbReference type="ARBA" id="ARBA00022525"/>
    </source>
</evidence>
<dbReference type="AlphaFoldDB" id="A0A8T0IW73"/>
<dbReference type="GO" id="GO:0030145">
    <property type="term" value="F:manganese ion binding"/>
    <property type="evidence" value="ECO:0007669"/>
    <property type="project" value="UniProtKB-UniRule"/>
</dbReference>